<evidence type="ECO:0000313" key="3">
    <source>
        <dbReference type="Proteomes" id="UP000019487"/>
    </source>
</evidence>
<proteinExistence type="predicted"/>
<dbReference type="PANTHER" id="PTHR42085:SF1">
    <property type="entry name" value="F-BOX DOMAIN-CONTAINING PROTEIN"/>
    <property type="match status" value="1"/>
</dbReference>
<dbReference type="Proteomes" id="UP000019487">
    <property type="component" value="Unassembled WGS sequence"/>
</dbReference>
<dbReference type="InterPro" id="IPR038883">
    <property type="entry name" value="AN11006-like"/>
</dbReference>
<sequence>MASISLQPCRDKSSSTPAFSPRQMSCPNPLRFPMEIRQMIYMELLVASEPVSFATDPIPNEIQDLLNRGLPLPDIPQQLHLYGTYGLCPALLQANKQVHDEAHLLLYTGNRFDFTNNDFKPSLPTNHAVLSLFLDGIGDHNAGLLRYIHIDFPSLEHSYRLMGHKYMPVYDLPSPWMIRYECIELIKQIRERCTQVTVVKMLVQNYHECGDIATSSERSHAAENILNWTNEQLQAVPQLKKIIVDFRTWEVRSETEVQKKKLSDYGWKVQMTELKKSWNNDNNVYGSWFDERKYFDHSSQLWKGRFYYQKRLAGKFLFSCFYAEG</sequence>
<reference evidence="2 3" key="1">
    <citation type="journal article" date="2014" name="Genome Announc.">
        <title>Draft genome sequence of Sclerotinia borealis, a psychrophilic plant pathogenic fungus.</title>
        <authorList>
            <person name="Mardanov A.V."/>
            <person name="Beletsky A.V."/>
            <person name="Kadnikov V.V."/>
            <person name="Ignatov A.N."/>
            <person name="Ravin N.V."/>
        </authorList>
    </citation>
    <scope>NUCLEOTIDE SEQUENCE [LARGE SCALE GENOMIC DNA]</scope>
    <source>
        <strain evidence="3">F-4157</strain>
    </source>
</reference>
<dbReference type="AlphaFoldDB" id="W9BYM2"/>
<feature type="compositionally biased region" description="Polar residues" evidence="1">
    <location>
        <begin position="14"/>
        <end position="24"/>
    </location>
</feature>
<dbReference type="OrthoDB" id="62952at2759"/>
<protein>
    <submittedName>
        <fullName evidence="2">Uncharacterized protein</fullName>
    </submittedName>
</protein>
<name>W9BYM2_SCLBF</name>
<feature type="region of interest" description="Disordered" evidence="1">
    <location>
        <begin position="1"/>
        <end position="24"/>
    </location>
</feature>
<keyword evidence="3" id="KW-1185">Reference proteome</keyword>
<dbReference type="PANTHER" id="PTHR42085">
    <property type="entry name" value="F-BOX DOMAIN-CONTAINING PROTEIN"/>
    <property type="match status" value="1"/>
</dbReference>
<dbReference type="HOGENOM" id="CLU_855708_0_0_1"/>
<dbReference type="EMBL" id="AYSA01000808">
    <property type="protein sequence ID" value="ESZ89702.1"/>
    <property type="molecule type" value="Genomic_DNA"/>
</dbReference>
<organism evidence="2 3">
    <name type="scientific">Sclerotinia borealis (strain F-4128)</name>
    <dbReference type="NCBI Taxonomy" id="1432307"/>
    <lineage>
        <taxon>Eukaryota</taxon>
        <taxon>Fungi</taxon>
        <taxon>Dikarya</taxon>
        <taxon>Ascomycota</taxon>
        <taxon>Pezizomycotina</taxon>
        <taxon>Leotiomycetes</taxon>
        <taxon>Helotiales</taxon>
        <taxon>Sclerotiniaceae</taxon>
        <taxon>Sclerotinia</taxon>
    </lineage>
</organism>
<gene>
    <name evidence="2" type="ORF">SBOR_9915</name>
</gene>
<evidence type="ECO:0000313" key="2">
    <source>
        <dbReference type="EMBL" id="ESZ89702.1"/>
    </source>
</evidence>
<comment type="caution">
    <text evidence="2">The sequence shown here is derived from an EMBL/GenBank/DDBJ whole genome shotgun (WGS) entry which is preliminary data.</text>
</comment>
<accession>W9BYM2</accession>
<evidence type="ECO:0000256" key="1">
    <source>
        <dbReference type="SAM" id="MobiDB-lite"/>
    </source>
</evidence>